<evidence type="ECO:0000256" key="2">
    <source>
        <dbReference type="SAM" id="SignalP"/>
    </source>
</evidence>
<sequence length="128" mass="13435">MKPAVIAALLASSVLALPTPSRSQESIERELDELNASEPWEKREAQSVGIYGGKASTTEEVGINKRQSVGIYGGKASSTDSEDINKRQSVGIYGGKASSTDGEDVEKRQSVGIYGGKASAETDAKDNA</sequence>
<reference evidence="3 4" key="1">
    <citation type="submission" date="2018-11" db="EMBL/GenBank/DDBJ databases">
        <title>Genome sequence and assembly of Colletotrichum spinosum.</title>
        <authorList>
            <person name="Gan P."/>
            <person name="Shirasu K."/>
        </authorList>
    </citation>
    <scope>NUCLEOTIDE SEQUENCE [LARGE SCALE GENOMIC DNA]</scope>
    <source>
        <strain evidence="3 4">CBS 515.97</strain>
    </source>
</reference>
<gene>
    <name evidence="3" type="ORF">C8035_v012075</name>
</gene>
<keyword evidence="4" id="KW-1185">Reference proteome</keyword>
<evidence type="ECO:0000313" key="3">
    <source>
        <dbReference type="EMBL" id="TDZ27244.1"/>
    </source>
</evidence>
<dbReference type="AlphaFoldDB" id="A0A4R8PWE6"/>
<protein>
    <recommendedName>
        <fullName evidence="5">LWamide neuropeptide</fullName>
    </recommendedName>
</protein>
<dbReference type="Proteomes" id="UP000295083">
    <property type="component" value="Unassembled WGS sequence"/>
</dbReference>
<dbReference type="EMBL" id="QAPG01005164">
    <property type="protein sequence ID" value="TDZ27244.1"/>
    <property type="molecule type" value="Genomic_DNA"/>
</dbReference>
<evidence type="ECO:0000313" key="4">
    <source>
        <dbReference type="Proteomes" id="UP000295083"/>
    </source>
</evidence>
<accession>A0A4R8PWE6</accession>
<keyword evidence="2" id="KW-0732">Signal</keyword>
<proteinExistence type="predicted"/>
<comment type="caution">
    <text evidence="3">The sequence shown here is derived from an EMBL/GenBank/DDBJ whole genome shotgun (WGS) entry which is preliminary data.</text>
</comment>
<evidence type="ECO:0008006" key="5">
    <source>
        <dbReference type="Google" id="ProtNLM"/>
    </source>
</evidence>
<feature type="signal peptide" evidence="2">
    <location>
        <begin position="1"/>
        <end position="16"/>
    </location>
</feature>
<name>A0A4R8PWE6_9PEZI</name>
<feature type="chain" id="PRO_5021033294" description="LWamide neuropeptide" evidence="2">
    <location>
        <begin position="17"/>
        <end position="128"/>
    </location>
</feature>
<organism evidence="3 4">
    <name type="scientific">Colletotrichum spinosum</name>
    <dbReference type="NCBI Taxonomy" id="1347390"/>
    <lineage>
        <taxon>Eukaryota</taxon>
        <taxon>Fungi</taxon>
        <taxon>Dikarya</taxon>
        <taxon>Ascomycota</taxon>
        <taxon>Pezizomycotina</taxon>
        <taxon>Sordariomycetes</taxon>
        <taxon>Hypocreomycetidae</taxon>
        <taxon>Glomerellales</taxon>
        <taxon>Glomerellaceae</taxon>
        <taxon>Colletotrichum</taxon>
        <taxon>Colletotrichum orbiculare species complex</taxon>
    </lineage>
</organism>
<evidence type="ECO:0000256" key="1">
    <source>
        <dbReference type="SAM" id="MobiDB-lite"/>
    </source>
</evidence>
<feature type="region of interest" description="Disordered" evidence="1">
    <location>
        <begin position="92"/>
        <end position="128"/>
    </location>
</feature>